<keyword evidence="2" id="KW-1185">Reference proteome</keyword>
<evidence type="ECO:0000313" key="2">
    <source>
        <dbReference type="Proteomes" id="UP001391051"/>
    </source>
</evidence>
<protein>
    <submittedName>
        <fullName evidence="1">Uncharacterized protein</fullName>
    </submittedName>
</protein>
<reference evidence="1 2" key="1">
    <citation type="submission" date="2023-01" db="EMBL/GenBank/DDBJ databases">
        <title>Analysis of 21 Apiospora genomes using comparative genomics revels a genus with tremendous synthesis potential of carbohydrate active enzymes and secondary metabolites.</title>
        <authorList>
            <person name="Sorensen T."/>
        </authorList>
    </citation>
    <scope>NUCLEOTIDE SEQUENCE [LARGE SCALE GENOMIC DNA]</scope>
    <source>
        <strain evidence="1 2">CBS 24483</strain>
    </source>
</reference>
<gene>
    <name evidence="1" type="ORF">PG986_014572</name>
</gene>
<name>A0ABR1PUD4_9PEZI</name>
<dbReference type="GeneID" id="92083856"/>
<dbReference type="Proteomes" id="UP001391051">
    <property type="component" value="Unassembled WGS sequence"/>
</dbReference>
<sequence>MARERNSQTASKEELEAQFAKLTLGARKTSKHFKKTSLSRGVTEERLIYYLGNAQAVVQLTEQRLPELMSPVKIVIEGDSNTILWESDIEAMLEHALDNLY</sequence>
<organism evidence="1 2">
    <name type="scientific">Apiospora aurea</name>
    <dbReference type="NCBI Taxonomy" id="335848"/>
    <lineage>
        <taxon>Eukaryota</taxon>
        <taxon>Fungi</taxon>
        <taxon>Dikarya</taxon>
        <taxon>Ascomycota</taxon>
        <taxon>Pezizomycotina</taxon>
        <taxon>Sordariomycetes</taxon>
        <taxon>Xylariomycetidae</taxon>
        <taxon>Amphisphaeriales</taxon>
        <taxon>Apiosporaceae</taxon>
        <taxon>Apiospora</taxon>
    </lineage>
</organism>
<dbReference type="EMBL" id="JAQQWE010000010">
    <property type="protein sequence ID" value="KAK7937704.1"/>
    <property type="molecule type" value="Genomic_DNA"/>
</dbReference>
<comment type="caution">
    <text evidence="1">The sequence shown here is derived from an EMBL/GenBank/DDBJ whole genome shotgun (WGS) entry which is preliminary data.</text>
</comment>
<proteinExistence type="predicted"/>
<evidence type="ECO:0000313" key="1">
    <source>
        <dbReference type="EMBL" id="KAK7937704.1"/>
    </source>
</evidence>
<accession>A0ABR1PUD4</accession>
<dbReference type="RefSeq" id="XP_066693032.1">
    <property type="nucleotide sequence ID" value="XM_066850794.1"/>
</dbReference>